<dbReference type="Gene3D" id="3.40.50.1110">
    <property type="entry name" value="SGNH hydrolase"/>
    <property type="match status" value="1"/>
</dbReference>
<feature type="domain" description="SGNH hydrolase-type esterase" evidence="1">
    <location>
        <begin position="15"/>
        <end position="132"/>
    </location>
</feature>
<keyword evidence="3" id="KW-1185">Reference proteome</keyword>
<name>A0A918HQA0_9ACTN</name>
<evidence type="ECO:0000313" key="2">
    <source>
        <dbReference type="EMBL" id="GGT94421.1"/>
    </source>
</evidence>
<reference evidence="2" key="1">
    <citation type="journal article" date="2014" name="Int. J. Syst. Evol. Microbiol.">
        <title>Complete genome sequence of Corynebacterium casei LMG S-19264T (=DSM 44701T), isolated from a smear-ripened cheese.</title>
        <authorList>
            <consortium name="US DOE Joint Genome Institute (JGI-PGF)"/>
            <person name="Walter F."/>
            <person name="Albersmeier A."/>
            <person name="Kalinowski J."/>
            <person name="Ruckert C."/>
        </authorList>
    </citation>
    <scope>NUCLEOTIDE SEQUENCE</scope>
    <source>
        <strain evidence="2">JCM 4125</strain>
    </source>
</reference>
<dbReference type="RefSeq" id="WP_189717984.1">
    <property type="nucleotide sequence ID" value="NZ_BMSA01000045.1"/>
</dbReference>
<accession>A0A918HQA0</accession>
<dbReference type="Pfam" id="PF13472">
    <property type="entry name" value="Lipase_GDSL_2"/>
    <property type="match status" value="1"/>
</dbReference>
<dbReference type="SUPFAM" id="SSF52266">
    <property type="entry name" value="SGNH hydrolase"/>
    <property type="match status" value="1"/>
</dbReference>
<dbReference type="InterPro" id="IPR013830">
    <property type="entry name" value="SGNH_hydro"/>
</dbReference>
<dbReference type="InterPro" id="IPR036514">
    <property type="entry name" value="SGNH_hydro_sf"/>
</dbReference>
<gene>
    <name evidence="2" type="ORF">GCM10010226_85250</name>
</gene>
<dbReference type="AlphaFoldDB" id="A0A918HQA0"/>
<protein>
    <recommendedName>
        <fullName evidence="1">SGNH hydrolase-type esterase domain-containing protein</fullName>
    </recommendedName>
</protein>
<sequence>MPADVGYHLAAFGRGINDVWRAHQGRTAEAVPIEEYTDHYADTLTTLATRARRVVCVLEAPFGLVAEPETVAAMNTDLARYNQAAARCAAVAGVPFIDIWTPFTETARTLASQRPGNTPSLWSDGVRLSDLGVAILAGQIETHLHEHRLVEQLQPQSPPAVIRQSG</sequence>
<organism evidence="2 3">
    <name type="scientific">Streptomyces phaeofaciens</name>
    <dbReference type="NCBI Taxonomy" id="68254"/>
    <lineage>
        <taxon>Bacteria</taxon>
        <taxon>Bacillati</taxon>
        <taxon>Actinomycetota</taxon>
        <taxon>Actinomycetes</taxon>
        <taxon>Kitasatosporales</taxon>
        <taxon>Streptomycetaceae</taxon>
        <taxon>Streptomyces</taxon>
    </lineage>
</organism>
<proteinExistence type="predicted"/>
<reference evidence="2" key="2">
    <citation type="submission" date="2020-09" db="EMBL/GenBank/DDBJ databases">
        <authorList>
            <person name="Sun Q."/>
            <person name="Ohkuma M."/>
        </authorList>
    </citation>
    <scope>NUCLEOTIDE SEQUENCE</scope>
    <source>
        <strain evidence="2">JCM 4125</strain>
    </source>
</reference>
<comment type="caution">
    <text evidence="2">The sequence shown here is derived from an EMBL/GenBank/DDBJ whole genome shotgun (WGS) entry which is preliminary data.</text>
</comment>
<evidence type="ECO:0000259" key="1">
    <source>
        <dbReference type="Pfam" id="PF13472"/>
    </source>
</evidence>
<evidence type="ECO:0000313" key="3">
    <source>
        <dbReference type="Proteomes" id="UP000646776"/>
    </source>
</evidence>
<dbReference type="EMBL" id="BMSA01000045">
    <property type="protein sequence ID" value="GGT94421.1"/>
    <property type="molecule type" value="Genomic_DNA"/>
</dbReference>
<dbReference type="Proteomes" id="UP000646776">
    <property type="component" value="Unassembled WGS sequence"/>
</dbReference>